<accession>A0A3B0ZY68</accession>
<dbReference type="EMBL" id="UOFR01000007">
    <property type="protein sequence ID" value="VAW90879.1"/>
    <property type="molecule type" value="Genomic_DNA"/>
</dbReference>
<gene>
    <name evidence="1" type="ORF">MNBD_GAMMA21-613</name>
</gene>
<organism evidence="1">
    <name type="scientific">hydrothermal vent metagenome</name>
    <dbReference type="NCBI Taxonomy" id="652676"/>
    <lineage>
        <taxon>unclassified sequences</taxon>
        <taxon>metagenomes</taxon>
        <taxon>ecological metagenomes</taxon>
    </lineage>
</organism>
<name>A0A3B0ZY68_9ZZZZ</name>
<protein>
    <submittedName>
        <fullName evidence="1">Uncharacterized protein</fullName>
    </submittedName>
</protein>
<sequence>MRISTIAIVAFVLFVVSLPFYAHASNAAEERFENLSTREGVTVHSWVISPRKVRACVVLFSDGGGRLDIDGDNITRSMNVSP</sequence>
<proteinExistence type="predicted"/>
<evidence type="ECO:0000313" key="1">
    <source>
        <dbReference type="EMBL" id="VAW90879.1"/>
    </source>
</evidence>
<reference evidence="1" key="1">
    <citation type="submission" date="2018-06" db="EMBL/GenBank/DDBJ databases">
        <authorList>
            <person name="Zhirakovskaya E."/>
        </authorList>
    </citation>
    <scope>NUCLEOTIDE SEQUENCE</scope>
</reference>
<dbReference type="AlphaFoldDB" id="A0A3B0ZY68"/>